<dbReference type="Proteomes" id="UP000201389">
    <property type="component" value="Segment"/>
</dbReference>
<dbReference type="KEGG" id="vg:15011474"/>
<dbReference type="RefSeq" id="YP_007674902.1">
    <property type="nucleotide sequence ID" value="NC_020853.1"/>
</dbReference>
<sequence length="94" mass="10964">MKTEAQKAAIRDILIKRRKFPFAVTLLDIQLTKMGRAKSVSHFLMAFPKETVVMASYFNPKTQRKHVEVLFKTEQDLADGMDFLEPTFRSMRIK</sequence>
<protein>
    <submittedName>
        <fullName evidence="1">Uncharacterized protein</fullName>
    </submittedName>
</protein>
<accession>M4R145</accession>
<evidence type="ECO:0000313" key="2">
    <source>
        <dbReference type="Proteomes" id="UP000201389"/>
    </source>
</evidence>
<dbReference type="EMBL" id="HQ632859">
    <property type="protein sequence ID" value="AGH31442.1"/>
    <property type="molecule type" value="Genomic_DNA"/>
</dbReference>
<evidence type="ECO:0000313" key="1">
    <source>
        <dbReference type="EMBL" id="AGH31442.1"/>
    </source>
</evidence>
<keyword evidence="2" id="KW-1185">Reference proteome</keyword>
<proteinExistence type="predicted"/>
<gene>
    <name evidence="1" type="ORF">LOKG_00005</name>
</gene>
<dbReference type="GeneID" id="15011474"/>
<name>M4R145_9CAUD</name>
<organism evidence="1 2">
    <name type="scientific">Loktanella phage pCB2051-A</name>
    <dbReference type="NCBI Taxonomy" id="754044"/>
    <lineage>
        <taxon>Viruses</taxon>
        <taxon>Duplodnaviria</taxon>
        <taxon>Heunggongvirae</taxon>
        <taxon>Uroviricota</taxon>
        <taxon>Caudoviricetes</taxon>
        <taxon>Casjensviridae</taxon>
        <taxon>Broinstvirus</taxon>
        <taxon>Broinstvirus pCB2051A</taxon>
    </lineage>
</organism>
<reference evidence="1 2" key="1">
    <citation type="submission" date="2010-10" db="EMBL/GenBank/DDBJ databases">
        <title>The Genome Sequence of Loktanella phage pCB2051-A.</title>
        <authorList>
            <consortium name="The Broad Institute Genome Sequencing Platform"/>
            <person name="Henn M.R."/>
            <person name="Buchan A."/>
            <person name="Levin J."/>
            <person name="Malboeuf C."/>
            <person name="Casali M."/>
            <person name="Russ C."/>
            <person name="Lennon N."/>
            <person name="Chapman S.B."/>
            <person name="Erlich R."/>
            <person name="Young S.K."/>
            <person name="Yandava C."/>
            <person name="Zeng Q."/>
            <person name="Alvarado L."/>
            <person name="Anderson S."/>
            <person name="Berlin A."/>
            <person name="Chen Z."/>
            <person name="Freedman E."/>
            <person name="Gellesch M."/>
            <person name="Goldberg J."/>
            <person name="Green L."/>
            <person name="Griggs A."/>
            <person name="Gujja S."/>
            <person name="Heilman E.R."/>
            <person name="Heiman D."/>
            <person name="Hollinger A."/>
            <person name="Howarth C."/>
            <person name="Larson L."/>
            <person name="Mehta T."/>
            <person name="Pearson M."/>
            <person name="Roberts A."/>
            <person name="Ryan E."/>
            <person name="Saif S."/>
            <person name="Shea T."/>
            <person name="Shenoy N."/>
            <person name="Sisk P."/>
            <person name="Stolte C."/>
            <person name="Sykes S."/>
            <person name="White J."/>
            <person name="Haas B."/>
            <person name="Nusbaum C."/>
            <person name="Birren B."/>
        </authorList>
    </citation>
    <scope>NUCLEOTIDE SEQUENCE [LARGE SCALE GENOMIC DNA]</scope>
    <source>
        <strain evidence="2">pCB2051-A</strain>
    </source>
</reference>